<dbReference type="InterPro" id="IPR036388">
    <property type="entry name" value="WH-like_DNA-bd_sf"/>
</dbReference>
<comment type="similarity">
    <text evidence="1">Belongs to the LysR transcriptional regulatory family.</text>
</comment>
<evidence type="ECO:0000256" key="3">
    <source>
        <dbReference type="ARBA" id="ARBA00023125"/>
    </source>
</evidence>
<evidence type="ECO:0000256" key="4">
    <source>
        <dbReference type="ARBA" id="ARBA00023163"/>
    </source>
</evidence>
<dbReference type="Gene3D" id="3.40.190.10">
    <property type="entry name" value="Periplasmic binding protein-like II"/>
    <property type="match status" value="2"/>
</dbReference>
<dbReference type="InterPro" id="IPR000847">
    <property type="entry name" value="LysR_HTH_N"/>
</dbReference>
<dbReference type="Gene3D" id="1.10.10.10">
    <property type="entry name" value="Winged helix-like DNA-binding domain superfamily/Winged helix DNA-binding domain"/>
    <property type="match status" value="1"/>
</dbReference>
<dbReference type="Proteomes" id="UP000030826">
    <property type="component" value="Unassembled WGS sequence"/>
</dbReference>
<dbReference type="PROSITE" id="PS50931">
    <property type="entry name" value="HTH_LYSR"/>
    <property type="match status" value="1"/>
</dbReference>
<evidence type="ECO:0000256" key="1">
    <source>
        <dbReference type="ARBA" id="ARBA00009437"/>
    </source>
</evidence>
<feature type="domain" description="HTH lysR-type" evidence="5">
    <location>
        <begin position="1"/>
        <end position="58"/>
    </location>
</feature>
<dbReference type="SUPFAM" id="SSF53850">
    <property type="entry name" value="Periplasmic binding protein-like II"/>
    <property type="match status" value="1"/>
</dbReference>
<accession>A0A0B1Q5H0</accession>
<evidence type="ECO:0000313" key="7">
    <source>
        <dbReference type="Proteomes" id="UP000030826"/>
    </source>
</evidence>
<dbReference type="OrthoDB" id="5297263at2"/>
<dbReference type="EMBL" id="JRFJ01000003">
    <property type="protein sequence ID" value="KHJ54142.1"/>
    <property type="molecule type" value="Genomic_DNA"/>
</dbReference>
<gene>
    <name evidence="6" type="ORF">LA66_11745</name>
</gene>
<dbReference type="PANTHER" id="PTHR30346:SF28">
    <property type="entry name" value="HTH-TYPE TRANSCRIPTIONAL REGULATOR CYNR"/>
    <property type="match status" value="1"/>
</dbReference>
<evidence type="ECO:0000259" key="5">
    <source>
        <dbReference type="PROSITE" id="PS50931"/>
    </source>
</evidence>
<evidence type="ECO:0000256" key="2">
    <source>
        <dbReference type="ARBA" id="ARBA00023015"/>
    </source>
</evidence>
<dbReference type="AlphaFoldDB" id="A0A0B1Q5H0"/>
<keyword evidence="2" id="KW-0805">Transcription regulation</keyword>
<dbReference type="SUPFAM" id="SSF46785">
    <property type="entry name" value="Winged helix' DNA-binding domain"/>
    <property type="match status" value="1"/>
</dbReference>
<sequence>METRFLESFVVFTESRSLVEASRKLALTPAALSLRFKALEDELGYPILSRVGRIVRPTAAGLRLAEKSRAVIQRTRDLRTLGDDPELAGELRLGVASSAVAGVLCNLLLDIANTYPKLELLITKGSSADLYGMLVEDRIDAALMFEPAFDISKGLEWASIHSERYIVIAPASFGKRNALDVLNSEPFIRYDRRLWSGQIAALYLELKGIVPRDRLELDGLEAIAVLVSRGLGVSLVPDWSTPWPEGLSLCKLELPDDRPFRTMGMMWPRASRRTPIIQALLAMTTGAFR</sequence>
<name>A0A0B1Q5H0_9HYPH</name>
<dbReference type="GO" id="GO:0003677">
    <property type="term" value="F:DNA binding"/>
    <property type="evidence" value="ECO:0007669"/>
    <property type="project" value="UniProtKB-KW"/>
</dbReference>
<dbReference type="InterPro" id="IPR036390">
    <property type="entry name" value="WH_DNA-bd_sf"/>
</dbReference>
<proteinExistence type="inferred from homology"/>
<dbReference type="Pfam" id="PF00126">
    <property type="entry name" value="HTH_1"/>
    <property type="match status" value="1"/>
</dbReference>
<dbReference type="PANTHER" id="PTHR30346">
    <property type="entry name" value="TRANSCRIPTIONAL DUAL REGULATOR HCAR-RELATED"/>
    <property type="match status" value="1"/>
</dbReference>
<organism evidence="6 7">
    <name type="scientific">Aureimonas altamirensis</name>
    <dbReference type="NCBI Taxonomy" id="370622"/>
    <lineage>
        <taxon>Bacteria</taxon>
        <taxon>Pseudomonadati</taxon>
        <taxon>Pseudomonadota</taxon>
        <taxon>Alphaproteobacteria</taxon>
        <taxon>Hyphomicrobiales</taxon>
        <taxon>Aurantimonadaceae</taxon>
        <taxon>Aureimonas</taxon>
    </lineage>
</organism>
<dbReference type="GO" id="GO:0032993">
    <property type="term" value="C:protein-DNA complex"/>
    <property type="evidence" value="ECO:0007669"/>
    <property type="project" value="TreeGrafter"/>
</dbReference>
<dbReference type="RefSeq" id="WP_039193263.1">
    <property type="nucleotide sequence ID" value="NZ_JRFJ01000003.1"/>
</dbReference>
<dbReference type="Pfam" id="PF03466">
    <property type="entry name" value="LysR_substrate"/>
    <property type="match status" value="1"/>
</dbReference>
<evidence type="ECO:0000313" key="6">
    <source>
        <dbReference type="EMBL" id="KHJ54142.1"/>
    </source>
</evidence>
<dbReference type="STRING" id="370622.LA66_11745"/>
<protein>
    <recommendedName>
        <fullName evidence="5">HTH lysR-type domain-containing protein</fullName>
    </recommendedName>
</protein>
<dbReference type="GO" id="GO:0003700">
    <property type="term" value="F:DNA-binding transcription factor activity"/>
    <property type="evidence" value="ECO:0007669"/>
    <property type="project" value="InterPro"/>
</dbReference>
<keyword evidence="3" id="KW-0238">DNA-binding</keyword>
<keyword evidence="4" id="KW-0804">Transcription</keyword>
<dbReference type="InterPro" id="IPR005119">
    <property type="entry name" value="LysR_subst-bd"/>
</dbReference>
<comment type="caution">
    <text evidence="6">The sequence shown here is derived from an EMBL/GenBank/DDBJ whole genome shotgun (WGS) entry which is preliminary data.</text>
</comment>
<reference evidence="6 7" key="1">
    <citation type="submission" date="2014-09" db="EMBL/GenBank/DDBJ databases">
        <title>Isolation and characterization of Aurantimonas altamirensis ON-56566 from clinical sample following a dog bite.</title>
        <authorList>
            <person name="Eshaghi A."/>
            <person name="Li A."/>
            <person name="Shahinas D."/>
            <person name="Bahn P."/>
            <person name="Kus J.V."/>
            <person name="Patel S.N."/>
        </authorList>
    </citation>
    <scope>NUCLEOTIDE SEQUENCE [LARGE SCALE GENOMIC DNA]</scope>
    <source>
        <strain evidence="6 7">ON-56566</strain>
    </source>
</reference>